<feature type="binding site" evidence="5">
    <location>
        <position position="283"/>
    </location>
    <ligand>
        <name>N(2)-acetyl-L-ornithine</name>
        <dbReference type="ChEBI" id="CHEBI:57805"/>
    </ligand>
</feature>
<dbReference type="GO" id="GO:0030170">
    <property type="term" value="F:pyridoxal phosphate binding"/>
    <property type="evidence" value="ECO:0007669"/>
    <property type="project" value="InterPro"/>
</dbReference>
<comment type="subunit">
    <text evidence="5">Homodimer.</text>
</comment>
<dbReference type="GO" id="GO:0006526">
    <property type="term" value="P:L-arginine biosynthetic process"/>
    <property type="evidence" value="ECO:0007669"/>
    <property type="project" value="UniProtKB-UniRule"/>
</dbReference>
<evidence type="ECO:0000313" key="6">
    <source>
        <dbReference type="EMBL" id="KAA1424218.1"/>
    </source>
</evidence>
<dbReference type="HAMAP" id="MF_01107">
    <property type="entry name" value="ArgD_aminotrans_3"/>
    <property type="match status" value="1"/>
</dbReference>
<comment type="catalytic activity">
    <reaction evidence="5">
        <text>N(2)-acetyl-L-ornithine + 2-oxoglutarate = N-acetyl-L-glutamate 5-semialdehyde + L-glutamate</text>
        <dbReference type="Rhea" id="RHEA:18049"/>
        <dbReference type="ChEBI" id="CHEBI:16810"/>
        <dbReference type="ChEBI" id="CHEBI:29123"/>
        <dbReference type="ChEBI" id="CHEBI:29985"/>
        <dbReference type="ChEBI" id="CHEBI:57805"/>
        <dbReference type="EC" id="2.6.1.11"/>
    </reaction>
</comment>
<evidence type="ECO:0000256" key="3">
    <source>
        <dbReference type="ARBA" id="ARBA00022679"/>
    </source>
</evidence>
<proteinExistence type="inferred from homology"/>
<dbReference type="EMBL" id="VUJW01000013">
    <property type="protein sequence ID" value="KAA1424218.1"/>
    <property type="molecule type" value="Genomic_DNA"/>
</dbReference>
<reference evidence="6 7" key="2">
    <citation type="submission" date="2019-09" db="EMBL/GenBank/DDBJ databases">
        <authorList>
            <person name="Jin C."/>
        </authorList>
    </citation>
    <scope>NUCLEOTIDE SEQUENCE [LARGE SCALE GENOMIC DNA]</scope>
    <source>
        <strain evidence="6 7">BN140041</strain>
    </source>
</reference>
<dbReference type="NCBIfam" id="TIGR00707">
    <property type="entry name" value="argD"/>
    <property type="match status" value="1"/>
</dbReference>
<comment type="similarity">
    <text evidence="5">Belongs to the class-III pyridoxal-phosphate-dependent aminotransferase family. ArgD subfamily.</text>
</comment>
<name>A0A5B1LVP3_9ACTN</name>
<dbReference type="PANTHER" id="PTHR11986">
    <property type="entry name" value="AMINOTRANSFERASE CLASS III"/>
    <property type="match status" value="1"/>
</dbReference>
<dbReference type="InterPro" id="IPR015422">
    <property type="entry name" value="PyrdxlP-dep_Trfase_small"/>
</dbReference>
<keyword evidence="1 5" id="KW-0032">Aminotransferase</keyword>
<dbReference type="SUPFAM" id="SSF53383">
    <property type="entry name" value="PLP-dependent transferases"/>
    <property type="match status" value="1"/>
</dbReference>
<dbReference type="PANTHER" id="PTHR11986:SF79">
    <property type="entry name" value="ACETYLORNITHINE AMINOTRANSFERASE, MITOCHONDRIAL"/>
    <property type="match status" value="1"/>
</dbReference>
<dbReference type="InterPro" id="IPR015424">
    <property type="entry name" value="PyrdxlP-dep_Trfase"/>
</dbReference>
<reference evidence="6 7" key="1">
    <citation type="submission" date="2019-09" db="EMBL/GenBank/DDBJ databases">
        <title>Nocardioides panacisoli sp. nov., isolated from the soil of a ginseng field.</title>
        <authorList>
            <person name="Cho C."/>
        </authorList>
    </citation>
    <scope>NUCLEOTIDE SEQUENCE [LARGE SCALE GENOMIC DNA]</scope>
    <source>
        <strain evidence="6 7">BN140041</strain>
    </source>
</reference>
<comment type="cofactor">
    <cofactor evidence="5">
        <name>pyridoxal 5'-phosphate</name>
        <dbReference type="ChEBI" id="CHEBI:597326"/>
    </cofactor>
    <text evidence="5">Binds 1 pyridoxal phosphate per subunit.</text>
</comment>
<dbReference type="Pfam" id="PF00202">
    <property type="entry name" value="Aminotran_3"/>
    <property type="match status" value="1"/>
</dbReference>
<gene>
    <name evidence="5" type="primary">argD</name>
    <name evidence="6" type="ORF">F0U47_19605</name>
</gene>
<protein>
    <recommendedName>
        <fullName evidence="5">Acetylornithine aminotransferase</fullName>
        <shortName evidence="5">ACOAT</shortName>
        <ecNumber evidence="5">2.6.1.11</ecNumber>
    </recommendedName>
</protein>
<evidence type="ECO:0000256" key="1">
    <source>
        <dbReference type="ARBA" id="ARBA00022576"/>
    </source>
</evidence>
<dbReference type="FunFam" id="3.40.640.10:FF:000004">
    <property type="entry name" value="Acetylornithine aminotransferase"/>
    <property type="match status" value="1"/>
</dbReference>
<dbReference type="Proteomes" id="UP000324351">
    <property type="component" value="Unassembled WGS sequence"/>
</dbReference>
<dbReference type="EC" id="2.6.1.11" evidence="5"/>
<dbReference type="InterPro" id="IPR005814">
    <property type="entry name" value="Aminotrans_3"/>
</dbReference>
<organism evidence="6 7">
    <name type="scientific">Nocardioides antri</name>
    <dbReference type="NCBI Taxonomy" id="2607659"/>
    <lineage>
        <taxon>Bacteria</taxon>
        <taxon>Bacillati</taxon>
        <taxon>Actinomycetota</taxon>
        <taxon>Actinomycetes</taxon>
        <taxon>Propionibacteriales</taxon>
        <taxon>Nocardioidaceae</taxon>
        <taxon>Nocardioides</taxon>
    </lineage>
</organism>
<comment type="caution">
    <text evidence="6">The sequence shown here is derived from an EMBL/GenBank/DDBJ whole genome shotgun (WGS) entry which is preliminary data.</text>
</comment>
<evidence type="ECO:0000256" key="4">
    <source>
        <dbReference type="ARBA" id="ARBA00022898"/>
    </source>
</evidence>
<dbReference type="GO" id="GO:0003992">
    <property type="term" value="F:N2-acetyl-L-ornithine:2-oxoglutarate 5-aminotransferase activity"/>
    <property type="evidence" value="ECO:0007669"/>
    <property type="project" value="UniProtKB-UniRule"/>
</dbReference>
<dbReference type="Gene3D" id="3.40.640.10">
    <property type="entry name" value="Type I PLP-dependent aspartate aminotransferase-like (Major domain)"/>
    <property type="match status" value="1"/>
</dbReference>
<evidence type="ECO:0000313" key="7">
    <source>
        <dbReference type="Proteomes" id="UP000324351"/>
    </source>
</evidence>
<dbReference type="NCBIfam" id="NF002874">
    <property type="entry name" value="PRK03244.1"/>
    <property type="match status" value="1"/>
</dbReference>
<comment type="pathway">
    <text evidence="5">Amino-acid biosynthesis; L-arginine biosynthesis; N(2)-acetyl-L-ornithine from L-glutamate: step 4/4.</text>
</comment>
<keyword evidence="2 5" id="KW-0028">Amino-acid biosynthesis</keyword>
<dbReference type="CDD" id="cd00610">
    <property type="entry name" value="OAT_like"/>
    <property type="match status" value="1"/>
</dbReference>
<dbReference type="PIRSF" id="PIRSF000521">
    <property type="entry name" value="Transaminase_4ab_Lys_Orn"/>
    <property type="match status" value="1"/>
</dbReference>
<sequence>MTSHWTERYADALMNTFGPPKLVLTRGKGAHVWDADGREYVDLLGGIAVNALGHAHPRLTAAVTEQLGTLGHISNFFASAPQIELAERLGTLLVEPVETRETKVFFTNSGAEANEAAFKLTRRTGRTKIVAAAGSFHGRTMGALALTSKLAYREPFEPLPGDVVFVPYGDVAALEAAVDDRTAAVLVEPIQGEAGVVVPPVDYLPSAQRIAHEHGALLWLDEVQTGVGRTGTWFAHQHPDLVSDRVVPDIVTLAKGLAGGIPIGACIATGGSGKLFDPGNHGTTFGGNPVAAAAALAVIDVIEDDGLLEHVSRLGARIRQLLAADPRVTEVRGAGLLIGLDLAEPKAAEVAAAAQDAGYIVNAPTPERIRLAPPLVLTDADSDAFLAAWPAILDAAGVGKEIA</sequence>
<comment type="subcellular location">
    <subcellularLocation>
        <location evidence="5">Cytoplasm</location>
    </subcellularLocation>
</comment>
<dbReference type="Gene3D" id="3.90.1150.10">
    <property type="entry name" value="Aspartate Aminotransferase, domain 1"/>
    <property type="match status" value="1"/>
</dbReference>
<keyword evidence="3 5" id="KW-0808">Transferase</keyword>
<dbReference type="GO" id="GO:0005737">
    <property type="term" value="C:cytoplasm"/>
    <property type="evidence" value="ECO:0007669"/>
    <property type="project" value="UniProtKB-SubCell"/>
</dbReference>
<dbReference type="InterPro" id="IPR015421">
    <property type="entry name" value="PyrdxlP-dep_Trfase_major"/>
</dbReference>
<evidence type="ECO:0000256" key="2">
    <source>
        <dbReference type="ARBA" id="ARBA00022605"/>
    </source>
</evidence>
<feature type="binding site" evidence="5">
    <location>
        <position position="139"/>
    </location>
    <ligand>
        <name>N(2)-acetyl-L-ornithine</name>
        <dbReference type="ChEBI" id="CHEBI:57805"/>
    </ligand>
</feature>
<dbReference type="UniPathway" id="UPA00068">
    <property type="reaction ID" value="UER00109"/>
</dbReference>
<feature type="binding site" evidence="5">
    <location>
        <begin position="110"/>
        <end position="111"/>
    </location>
    <ligand>
        <name>pyridoxal 5'-phosphate</name>
        <dbReference type="ChEBI" id="CHEBI:597326"/>
    </ligand>
</feature>
<evidence type="ECO:0000256" key="5">
    <source>
        <dbReference type="HAMAP-Rule" id="MF_01107"/>
    </source>
</evidence>
<dbReference type="InterPro" id="IPR004636">
    <property type="entry name" value="AcOrn/SuccOrn_fam"/>
</dbReference>
<dbReference type="AlphaFoldDB" id="A0A5B1LVP3"/>
<feature type="modified residue" description="N6-(pyridoxal phosphate)lysine" evidence="5">
    <location>
        <position position="255"/>
    </location>
</feature>
<dbReference type="InterPro" id="IPR050103">
    <property type="entry name" value="Class-III_PLP-dep_AT"/>
</dbReference>
<feature type="binding site" evidence="5">
    <location>
        <begin position="221"/>
        <end position="224"/>
    </location>
    <ligand>
        <name>pyridoxal 5'-phosphate</name>
        <dbReference type="ChEBI" id="CHEBI:597326"/>
    </ligand>
</feature>
<accession>A0A5B1LVP3</accession>
<keyword evidence="7" id="KW-1185">Reference proteome</keyword>
<comment type="miscellaneous">
    <text evidence="5">May also have succinyldiaminopimelate aminotransferase activity, thus carrying out the corresponding step in lysine biosynthesis.</text>
</comment>
<keyword evidence="5" id="KW-0055">Arginine biosynthesis</keyword>
<keyword evidence="5" id="KW-0963">Cytoplasm</keyword>
<keyword evidence="4 5" id="KW-0663">Pyridoxal phosphate</keyword>
<feature type="binding site" evidence="5">
    <location>
        <position position="136"/>
    </location>
    <ligand>
        <name>pyridoxal 5'-phosphate</name>
        <dbReference type="ChEBI" id="CHEBI:597326"/>
    </ligand>
</feature>
<feature type="binding site" evidence="5">
    <location>
        <position position="284"/>
    </location>
    <ligand>
        <name>pyridoxal 5'-phosphate</name>
        <dbReference type="ChEBI" id="CHEBI:597326"/>
    </ligand>
</feature>
<dbReference type="GO" id="GO:0042802">
    <property type="term" value="F:identical protein binding"/>
    <property type="evidence" value="ECO:0007669"/>
    <property type="project" value="TreeGrafter"/>
</dbReference>